<dbReference type="Proteomes" id="UP001157137">
    <property type="component" value="Unassembled WGS sequence"/>
</dbReference>
<accession>A0A1H2SIA1</accession>
<keyword evidence="1" id="KW-0812">Transmembrane</keyword>
<sequence length="200" mass="21998">MEGGGHLIETVILAIVCVILVLILYVVTGGWRKYRGVRGFFQWIREGMTTTNGFASGMSRQQTGEHSSSADAGVAEAIAVLRDMYTEFDEKYHDLAKRIDRLEQMLGTWMHDQPSVVQTQGEVSVAHSTEVMGTEQETMDEGKSLRVTFDSGSEAVYFSILDMLNSGATYAQIRAQLGVTDEQIEVVKSLLAGGPSPRKD</sequence>
<dbReference type="EMBL" id="FNOJ01000004">
    <property type="protein sequence ID" value="SDW31185.1"/>
    <property type="molecule type" value="Genomic_DNA"/>
</dbReference>
<keyword evidence="1" id="KW-0472">Membrane</keyword>
<evidence type="ECO:0000313" key="2">
    <source>
        <dbReference type="EMBL" id="GLV12386.1"/>
    </source>
</evidence>
<organism evidence="3 4">
    <name type="scientific">Alicyclobacillus hesperidum</name>
    <dbReference type="NCBI Taxonomy" id="89784"/>
    <lineage>
        <taxon>Bacteria</taxon>
        <taxon>Bacillati</taxon>
        <taxon>Bacillota</taxon>
        <taxon>Bacilli</taxon>
        <taxon>Bacillales</taxon>
        <taxon>Alicyclobacillaceae</taxon>
        <taxon>Alicyclobacillus</taxon>
    </lineage>
</organism>
<evidence type="ECO:0000256" key="1">
    <source>
        <dbReference type="SAM" id="Phobius"/>
    </source>
</evidence>
<feature type="transmembrane region" description="Helical" evidence="1">
    <location>
        <begin position="6"/>
        <end position="28"/>
    </location>
</feature>
<protein>
    <submittedName>
        <fullName evidence="3">Uncharacterized protein</fullName>
    </submittedName>
</protein>
<name>A0A1H2SIA1_9BACL</name>
<reference evidence="3" key="2">
    <citation type="submission" date="2016-10" db="EMBL/GenBank/DDBJ databases">
        <authorList>
            <person name="de Groot N.N."/>
        </authorList>
    </citation>
    <scope>NUCLEOTIDE SEQUENCE [LARGE SCALE GENOMIC DNA]</scope>
    <source>
        <strain evidence="3">DSM 12489</strain>
    </source>
</reference>
<dbReference type="EMBL" id="BSRA01000001">
    <property type="protein sequence ID" value="GLV12386.1"/>
    <property type="molecule type" value="Genomic_DNA"/>
</dbReference>
<dbReference type="Proteomes" id="UP000182589">
    <property type="component" value="Unassembled WGS sequence"/>
</dbReference>
<keyword evidence="4" id="KW-1185">Reference proteome</keyword>
<evidence type="ECO:0000313" key="4">
    <source>
        <dbReference type="Proteomes" id="UP000182589"/>
    </source>
</evidence>
<dbReference type="STRING" id="89784.SAMN04489725_10473"/>
<reference evidence="2" key="3">
    <citation type="submission" date="2023-02" db="EMBL/GenBank/DDBJ databases">
        <title>Proposal of a novel subspecies: Alicyclobacillus hesperidum subspecies aegle.</title>
        <authorList>
            <person name="Goto K."/>
            <person name="Fujii T."/>
            <person name="Yasui K."/>
            <person name="Mochida K."/>
            <person name="Kato-Tanaka Y."/>
            <person name="Morohoshi S."/>
            <person name="An S.Y."/>
            <person name="Kasai H."/>
            <person name="Yokota A."/>
        </authorList>
    </citation>
    <scope>NUCLEOTIDE SEQUENCE</scope>
    <source>
        <strain evidence="2">DSM 12766</strain>
    </source>
</reference>
<evidence type="ECO:0000313" key="3">
    <source>
        <dbReference type="EMBL" id="SDW31185.1"/>
    </source>
</evidence>
<dbReference type="AlphaFoldDB" id="A0A1H2SIA1"/>
<dbReference type="RefSeq" id="WP_040289490.1">
    <property type="nucleotide sequence ID" value="NZ_BSRA01000001.1"/>
</dbReference>
<reference evidence="4" key="1">
    <citation type="submission" date="2016-10" db="EMBL/GenBank/DDBJ databases">
        <authorList>
            <person name="Varghese N."/>
        </authorList>
    </citation>
    <scope>NUCLEOTIDE SEQUENCE [LARGE SCALE GENOMIC DNA]</scope>
    <source>
        <strain evidence="4">DSM 12489</strain>
    </source>
</reference>
<gene>
    <name evidence="2" type="ORF">Heshes_00700</name>
    <name evidence="3" type="ORF">SAMN04489725_10473</name>
</gene>
<proteinExistence type="predicted"/>
<keyword evidence="1" id="KW-1133">Transmembrane helix</keyword>